<evidence type="ECO:0000256" key="3">
    <source>
        <dbReference type="ARBA" id="ARBA00022827"/>
    </source>
</evidence>
<protein>
    <submittedName>
        <fullName evidence="6">HI0933 family protein</fullName>
    </submittedName>
</protein>
<dbReference type="Pfam" id="PF22780">
    <property type="entry name" value="HI0933_like_1st"/>
    <property type="match status" value="1"/>
</dbReference>
<dbReference type="SUPFAM" id="SSF160996">
    <property type="entry name" value="HI0933 insert domain-like"/>
    <property type="match status" value="1"/>
</dbReference>
<reference evidence="6 7" key="1">
    <citation type="submission" date="2011-01" db="EMBL/GenBank/DDBJ databases">
        <title>Complete sequence of Shewanella putrefaciens 200.</title>
        <authorList>
            <consortium name="US DOE Joint Genome Institute"/>
            <person name="Lucas S."/>
            <person name="Copeland A."/>
            <person name="Lapidus A."/>
            <person name="Cheng J.-F."/>
            <person name="Bruce D."/>
            <person name="Goodwin L."/>
            <person name="Pitluck S."/>
            <person name="Munk A.C."/>
            <person name="Detter J.C."/>
            <person name="Han C."/>
            <person name="Tapia R."/>
            <person name="Land M."/>
            <person name="Hauser L."/>
            <person name="Chang Y.-J."/>
            <person name="Jeffries C."/>
            <person name="Kyrpides N."/>
            <person name="Ivanova N."/>
            <person name="Mikhailova N."/>
            <person name="Kolker E."/>
            <person name="Lawrence C."/>
            <person name="McCue L.A."/>
            <person name="DiChristina T."/>
            <person name="Nealson K."/>
            <person name="Fredrickson J.K."/>
            <person name="Woyke T."/>
        </authorList>
    </citation>
    <scope>NUCLEOTIDE SEQUENCE [LARGE SCALE GENOMIC DNA]</scope>
    <source>
        <strain evidence="6 7">200</strain>
    </source>
</reference>
<evidence type="ECO:0000256" key="2">
    <source>
        <dbReference type="ARBA" id="ARBA00022630"/>
    </source>
</evidence>
<dbReference type="InterPro" id="IPR004792">
    <property type="entry name" value="BaiN-like"/>
</dbReference>
<name>E6XK77_SHEP2</name>
<evidence type="ECO:0000313" key="7">
    <source>
        <dbReference type="Proteomes" id="UP000008209"/>
    </source>
</evidence>
<organism evidence="6 7">
    <name type="scientific">Shewanella putrefaciens (strain 200)</name>
    <dbReference type="NCBI Taxonomy" id="399804"/>
    <lineage>
        <taxon>Bacteria</taxon>
        <taxon>Pseudomonadati</taxon>
        <taxon>Pseudomonadota</taxon>
        <taxon>Gammaproteobacteria</taxon>
        <taxon>Alteromonadales</taxon>
        <taxon>Shewanellaceae</taxon>
        <taxon>Shewanella</taxon>
    </lineage>
</organism>
<dbReference type="SUPFAM" id="SSF51905">
    <property type="entry name" value="FAD/NAD(P)-binding domain"/>
    <property type="match status" value="1"/>
</dbReference>
<dbReference type="InterPro" id="IPR055178">
    <property type="entry name" value="RsdA/BaiN/AoA(So)-like_dom"/>
</dbReference>
<sequence>MFLTSDGHFLHLWRSDGERGDLCPIAIAFIHKGLMIKEGLWLANCNQFIDWSTSVKHHDVIIIGAGAAGLMCAATAGYRGRDVLVLDNAKQAGRKILISGGGRCNFTNLKVEPANFICSNPHFVKSALARYPSQQFIELVERHGIEYHERDHGQLFCNDSAKEIVTMLLTECEWAGVRIKLRTDILAVKKTEVGRFELNTSNGELSCDSLVVATGGLSMPKLGATPYGYQLAEQFGLKVLPTHAGLVPFTWHSEDKIRFEPLSGIAVPSRITAKDGTSFSEALLFTHRGLSGPAILQISNYWKAGETIEINLLPNMDLAQTLEQQLAVHPKQSLRNTLSQWLPKRLVEVLFDEALLNKALNQLVHAERAKLVDDLHRWTVLMNGTEGYRTAEVTLGGVDTHELSSKTMEASKVPGLYFIGEVMDVSGWLGGFNFQWSWASGVAAGQVV</sequence>
<dbReference type="HOGENOM" id="CLU_025174_2_0_6"/>
<dbReference type="InterPro" id="IPR036188">
    <property type="entry name" value="FAD/NAD-bd_sf"/>
</dbReference>
<dbReference type="PANTHER" id="PTHR42887">
    <property type="entry name" value="OS12G0638800 PROTEIN"/>
    <property type="match status" value="1"/>
</dbReference>
<dbReference type="Gene3D" id="3.50.50.60">
    <property type="entry name" value="FAD/NAD(P)-binding domain"/>
    <property type="match status" value="1"/>
</dbReference>
<dbReference type="EMBL" id="CP002457">
    <property type="protein sequence ID" value="ADV56570.1"/>
    <property type="molecule type" value="Genomic_DNA"/>
</dbReference>
<keyword evidence="2" id="KW-0285">Flavoprotein</keyword>
<dbReference type="Proteomes" id="UP000008209">
    <property type="component" value="Chromosome"/>
</dbReference>
<dbReference type="PRINTS" id="PR00411">
    <property type="entry name" value="PNDRDTASEI"/>
</dbReference>
<dbReference type="InterPro" id="IPR023166">
    <property type="entry name" value="BaiN-like_dom_sf"/>
</dbReference>
<dbReference type="PRINTS" id="PR00368">
    <property type="entry name" value="FADPNR"/>
</dbReference>
<comment type="cofactor">
    <cofactor evidence="1">
        <name>FAD</name>
        <dbReference type="ChEBI" id="CHEBI:57692"/>
    </cofactor>
</comment>
<dbReference type="Pfam" id="PF03486">
    <property type="entry name" value="HI0933_like"/>
    <property type="match status" value="1"/>
</dbReference>
<evidence type="ECO:0000313" key="6">
    <source>
        <dbReference type="EMBL" id="ADV56570.1"/>
    </source>
</evidence>
<dbReference type="KEGG" id="shp:Sput200_4218"/>
<dbReference type="PATRIC" id="fig|399804.5.peg.4328"/>
<dbReference type="PANTHER" id="PTHR42887:SF2">
    <property type="entry name" value="OS12G0638800 PROTEIN"/>
    <property type="match status" value="1"/>
</dbReference>
<feature type="domain" description="RsdA/BaiN/AoA(So)-like Rossmann fold-like" evidence="4">
    <location>
        <begin position="58"/>
        <end position="446"/>
    </location>
</feature>
<keyword evidence="3" id="KW-0274">FAD</keyword>
<dbReference type="Gene3D" id="2.40.30.10">
    <property type="entry name" value="Translation factors"/>
    <property type="match status" value="1"/>
</dbReference>
<accession>E6XK77</accession>
<evidence type="ECO:0000259" key="4">
    <source>
        <dbReference type="Pfam" id="PF03486"/>
    </source>
</evidence>
<dbReference type="NCBIfam" id="TIGR00275">
    <property type="entry name" value="aminoacetone oxidase family FAD-binding enzyme"/>
    <property type="match status" value="1"/>
</dbReference>
<feature type="domain" description="RsdA/BaiN/AoA(So)-like insert" evidence="5">
    <location>
        <begin position="243"/>
        <end position="393"/>
    </location>
</feature>
<evidence type="ECO:0000259" key="5">
    <source>
        <dbReference type="Pfam" id="PF22780"/>
    </source>
</evidence>
<dbReference type="InterPro" id="IPR057661">
    <property type="entry name" value="RsdA/BaiN/AoA(So)_Rossmann"/>
</dbReference>
<evidence type="ECO:0000256" key="1">
    <source>
        <dbReference type="ARBA" id="ARBA00001974"/>
    </source>
</evidence>
<dbReference type="Gene3D" id="1.10.8.260">
    <property type="entry name" value="HI0933 insert domain-like"/>
    <property type="match status" value="1"/>
</dbReference>
<proteinExistence type="predicted"/>
<gene>
    <name evidence="6" type="ordered locus">Sput200_4218</name>
</gene>
<dbReference type="AlphaFoldDB" id="E6XK77"/>